<dbReference type="Proteomes" id="UP001175000">
    <property type="component" value="Unassembled WGS sequence"/>
</dbReference>
<dbReference type="EMBL" id="JAULSU010000002">
    <property type="protein sequence ID" value="KAK0627199.1"/>
    <property type="molecule type" value="Genomic_DNA"/>
</dbReference>
<sequence>MEKPQYQYQPLQNNDTIEMRPMSCSHPTDSTSRDPDSVDLERHVTDNQKALQALADRAWFKRGWIAQEIGTNTPATKIWADASIDWETLAGVCEKLNSYHHLRSRLGITTSDICFLYRRFIELDENTHHANRFNFVYELQRSRHLRFTDDKDRVFAFLGHFSVRSTHPLSCGPVPIMADYTKTVEQTYINVAVRMLRANPAAVGILLAAVQHPRRSLPSRRKAAVQAELYSVSRVVWPWPLFSGRACKYGSATNTGCHPGMPDWRYSEGIILAEPICPHRAHGDSTAKLEIVGEDDLGLRAPQG</sequence>
<organism evidence="2 3">
    <name type="scientific">Immersiella caudata</name>
    <dbReference type="NCBI Taxonomy" id="314043"/>
    <lineage>
        <taxon>Eukaryota</taxon>
        <taxon>Fungi</taxon>
        <taxon>Dikarya</taxon>
        <taxon>Ascomycota</taxon>
        <taxon>Pezizomycotina</taxon>
        <taxon>Sordariomycetes</taxon>
        <taxon>Sordariomycetidae</taxon>
        <taxon>Sordariales</taxon>
        <taxon>Lasiosphaeriaceae</taxon>
        <taxon>Immersiella</taxon>
    </lineage>
</organism>
<accession>A0AA40C783</accession>
<evidence type="ECO:0000313" key="3">
    <source>
        <dbReference type="Proteomes" id="UP001175000"/>
    </source>
</evidence>
<dbReference type="PANTHER" id="PTHR24148">
    <property type="entry name" value="ANKYRIN REPEAT DOMAIN-CONTAINING PROTEIN 39 HOMOLOG-RELATED"/>
    <property type="match status" value="1"/>
</dbReference>
<protein>
    <submittedName>
        <fullName evidence="2">Uncharacterized protein</fullName>
    </submittedName>
</protein>
<proteinExistence type="predicted"/>
<feature type="compositionally biased region" description="Polar residues" evidence="1">
    <location>
        <begin position="1"/>
        <end position="16"/>
    </location>
</feature>
<evidence type="ECO:0000313" key="2">
    <source>
        <dbReference type="EMBL" id="KAK0627199.1"/>
    </source>
</evidence>
<comment type="caution">
    <text evidence="2">The sequence shown here is derived from an EMBL/GenBank/DDBJ whole genome shotgun (WGS) entry which is preliminary data.</text>
</comment>
<gene>
    <name evidence="2" type="ORF">B0T14DRAFT_600458</name>
</gene>
<dbReference type="AlphaFoldDB" id="A0AA40C783"/>
<dbReference type="InterPro" id="IPR052895">
    <property type="entry name" value="HetReg/Transcr_Mod"/>
</dbReference>
<evidence type="ECO:0000256" key="1">
    <source>
        <dbReference type="SAM" id="MobiDB-lite"/>
    </source>
</evidence>
<keyword evidence="3" id="KW-1185">Reference proteome</keyword>
<name>A0AA40C783_9PEZI</name>
<reference evidence="2" key="1">
    <citation type="submission" date="2023-06" db="EMBL/GenBank/DDBJ databases">
        <title>Genome-scale phylogeny and comparative genomics of the fungal order Sordariales.</title>
        <authorList>
            <consortium name="Lawrence Berkeley National Laboratory"/>
            <person name="Hensen N."/>
            <person name="Bonometti L."/>
            <person name="Westerberg I."/>
            <person name="Brannstrom I.O."/>
            <person name="Guillou S."/>
            <person name="Cros-Aarteil S."/>
            <person name="Calhoun S."/>
            <person name="Haridas S."/>
            <person name="Kuo A."/>
            <person name="Mondo S."/>
            <person name="Pangilinan J."/>
            <person name="Riley R."/>
            <person name="Labutti K."/>
            <person name="Andreopoulos B."/>
            <person name="Lipzen A."/>
            <person name="Chen C."/>
            <person name="Yanf M."/>
            <person name="Daum C."/>
            <person name="Ng V."/>
            <person name="Clum A."/>
            <person name="Steindorff A."/>
            <person name="Ohm R."/>
            <person name="Martin F."/>
            <person name="Silar P."/>
            <person name="Natvig D."/>
            <person name="Lalanne C."/>
            <person name="Gautier V."/>
            <person name="Ament-Velasquez S.L."/>
            <person name="Kruys A."/>
            <person name="Hutchinson M.I."/>
            <person name="Powell A.J."/>
            <person name="Barry K."/>
            <person name="Miller A.N."/>
            <person name="Grigoriev I.V."/>
            <person name="Debuchy R."/>
            <person name="Gladieux P."/>
            <person name="Thoren M.H."/>
            <person name="Johannesson H."/>
        </authorList>
    </citation>
    <scope>NUCLEOTIDE SEQUENCE</scope>
    <source>
        <strain evidence="2">CBS 606.72</strain>
    </source>
</reference>
<feature type="region of interest" description="Disordered" evidence="1">
    <location>
        <begin position="1"/>
        <end position="37"/>
    </location>
</feature>
<dbReference type="PANTHER" id="PTHR24148:SF64">
    <property type="entry name" value="HETEROKARYON INCOMPATIBILITY DOMAIN-CONTAINING PROTEIN"/>
    <property type="match status" value="1"/>
</dbReference>